<accession>A0A229S1B8</accession>
<dbReference type="SUPFAM" id="SSF110849">
    <property type="entry name" value="ParB/Sulfiredoxin"/>
    <property type="match status" value="1"/>
</dbReference>
<name>A0A229S1B8_9PSEU</name>
<keyword evidence="4" id="KW-1185">Reference proteome</keyword>
<evidence type="ECO:0000256" key="1">
    <source>
        <dbReference type="SAM" id="MobiDB-lite"/>
    </source>
</evidence>
<dbReference type="Proteomes" id="UP000215223">
    <property type="component" value="Unassembled WGS sequence"/>
</dbReference>
<dbReference type="InterPro" id="IPR003115">
    <property type="entry name" value="ParB_N"/>
</dbReference>
<feature type="compositionally biased region" description="Basic and acidic residues" evidence="1">
    <location>
        <begin position="196"/>
        <end position="218"/>
    </location>
</feature>
<dbReference type="AlphaFoldDB" id="A0A229S1B8"/>
<evidence type="ECO:0000313" key="4">
    <source>
        <dbReference type="Proteomes" id="UP000215223"/>
    </source>
</evidence>
<feature type="domain" description="ParB-like N-terminal" evidence="2">
    <location>
        <begin position="2"/>
        <end position="86"/>
    </location>
</feature>
<comment type="caution">
    <text evidence="3">The sequence shown here is derived from an EMBL/GenBank/DDBJ whole genome shotgun (WGS) entry which is preliminary data.</text>
</comment>
<sequence>MVTIPILSLRAGESPRLRGEDKRHVARLAETDAPLPPILVDRRTMRVIDGMHRLMAASMRGQDTIDVEFFDGDPEEGFLRAVRANVTHGLPLSQADRRAATIRIVAAHPRLSDRTIAEITGLGARTVASIRRSTDSVPEVAARIGRDGKVRPLNHEEGRQRTAEFIASNPNASLREVARAAGVSPGTVRAVRKRLERGAEAESSESRSNGEAEKDAARLEPVAGEADAVTAAKFGAEVAKSPGVDHDVARYALEKLLRDPSLRHNEQGRRLLRLIQHTAAEAKDWLGSTEAVPPHCLAMITSLARHFSEIWLSLAEELDDRAAIADPWGVRPVDDPK</sequence>
<dbReference type="SMART" id="SM00470">
    <property type="entry name" value="ParB"/>
    <property type="match status" value="1"/>
</dbReference>
<reference evidence="3 4" key="1">
    <citation type="submission" date="2017-07" db="EMBL/GenBank/DDBJ databases">
        <title>Amycolatopsis thailandensis Genome sequencing and assembly.</title>
        <authorList>
            <person name="Kaur N."/>
            <person name="Mayilraj S."/>
        </authorList>
    </citation>
    <scope>NUCLEOTIDE SEQUENCE [LARGE SCALE GENOMIC DNA]</scope>
    <source>
        <strain evidence="3 4">JCM 16380</strain>
    </source>
</reference>
<dbReference type="InterPro" id="IPR036086">
    <property type="entry name" value="ParB/Sulfiredoxin_sf"/>
</dbReference>
<protein>
    <submittedName>
        <fullName evidence="3">Transcriptional regulator</fullName>
    </submittedName>
</protein>
<gene>
    <name evidence="3" type="ORF">CFP71_22990</name>
</gene>
<dbReference type="EMBL" id="NMQT01000083">
    <property type="protein sequence ID" value="OXM52732.1"/>
    <property type="molecule type" value="Genomic_DNA"/>
</dbReference>
<feature type="region of interest" description="Disordered" evidence="1">
    <location>
        <begin position="196"/>
        <end position="220"/>
    </location>
</feature>
<dbReference type="OrthoDB" id="3701787at2"/>
<evidence type="ECO:0000313" key="3">
    <source>
        <dbReference type="EMBL" id="OXM52732.1"/>
    </source>
</evidence>
<evidence type="ECO:0000259" key="2">
    <source>
        <dbReference type="SMART" id="SM00470"/>
    </source>
</evidence>
<proteinExistence type="predicted"/>
<organism evidence="3 4">
    <name type="scientific">Amycolatopsis thailandensis</name>
    <dbReference type="NCBI Taxonomy" id="589330"/>
    <lineage>
        <taxon>Bacteria</taxon>
        <taxon>Bacillati</taxon>
        <taxon>Actinomycetota</taxon>
        <taxon>Actinomycetes</taxon>
        <taxon>Pseudonocardiales</taxon>
        <taxon>Pseudonocardiaceae</taxon>
        <taxon>Amycolatopsis</taxon>
    </lineage>
</organism>
<dbReference type="Pfam" id="PF13412">
    <property type="entry name" value="HTH_24"/>
    <property type="match status" value="1"/>
</dbReference>